<dbReference type="InterPro" id="IPR050526">
    <property type="entry name" value="Rubredoxin_ET"/>
</dbReference>
<dbReference type="SUPFAM" id="SSF55124">
    <property type="entry name" value="Nitrite/Sulfite reductase N-terminal domain-like"/>
    <property type="match status" value="2"/>
</dbReference>
<dbReference type="RefSeq" id="WP_376888064.1">
    <property type="nucleotide sequence ID" value="NZ_JBHUHR010000045.1"/>
</dbReference>
<dbReference type="Proteomes" id="UP001597361">
    <property type="component" value="Unassembled WGS sequence"/>
</dbReference>
<evidence type="ECO:0000256" key="2">
    <source>
        <dbReference type="ARBA" id="ARBA00022448"/>
    </source>
</evidence>
<proteinExistence type="predicted"/>
<dbReference type="SUPFAM" id="SSF57802">
    <property type="entry name" value="Rubredoxin-like"/>
    <property type="match status" value="1"/>
</dbReference>
<protein>
    <submittedName>
        <fullName evidence="7">Rubredoxin</fullName>
    </submittedName>
</protein>
<evidence type="ECO:0000256" key="1">
    <source>
        <dbReference type="ARBA" id="ARBA00001965"/>
    </source>
</evidence>
<dbReference type="InterPro" id="IPR024935">
    <property type="entry name" value="Rubredoxin_dom"/>
</dbReference>
<evidence type="ECO:0000313" key="7">
    <source>
        <dbReference type="EMBL" id="MFD2036739.1"/>
    </source>
</evidence>
<keyword evidence="5" id="KW-0408">Iron</keyword>
<sequence length="485" mass="55506">MAENLVLQSPIKKSDLVRVFVKGGIVSPGDFNKIVQIAYEQGSSYIHLGSRQDILFPVSKKNVEALDMTFQSINTVYDTDGEAFQNIVSSYTSLDVMPTTHWLASHIYHYILDTFDYQPKLKINITDPVQNLVPLFTGNINFVASNQENYWYLFLRFSEIDHKPWCAPMLFFGYDLALLAKKIESLDPLESKLGYSEIFNKAMEGLNLNCHTLEQELQYTETTTPYYEGMNRIAGGKYWLGLYWRNNRFSISFLKALCKLCLETNIGKLSLTPWKSLIVRGIAEKDRLSWEKLLGKYGINIRHSALELNWHLPVLDQEALEIKNFLVRALDKQDISTYGLSFSVKINHMVLFTSIVVEKCKPIKEKEPDSFNILYSKDFNPNLSEYFYFVKNVPLSAVPAILIELSQKYYEQLDAAKPAPEKKQELGVPKENKMKKYQCSSCLTVYDEEVGDPSSGIAKGTSFLKLPQDYTCSVCDNPKSAFRQI</sequence>
<dbReference type="Gene3D" id="2.20.28.10">
    <property type="match status" value="1"/>
</dbReference>
<dbReference type="InterPro" id="IPR024934">
    <property type="entry name" value="Rubredoxin-like_dom"/>
</dbReference>
<organism evidence="7 8">
    <name type="scientific">Belliella marina</name>
    <dbReference type="NCBI Taxonomy" id="1644146"/>
    <lineage>
        <taxon>Bacteria</taxon>
        <taxon>Pseudomonadati</taxon>
        <taxon>Bacteroidota</taxon>
        <taxon>Cytophagia</taxon>
        <taxon>Cytophagales</taxon>
        <taxon>Cyclobacteriaceae</taxon>
        <taxon>Belliella</taxon>
    </lineage>
</organism>
<evidence type="ECO:0000259" key="6">
    <source>
        <dbReference type="PROSITE" id="PS50903"/>
    </source>
</evidence>
<comment type="caution">
    <text evidence="7">The sequence shown here is derived from an EMBL/GenBank/DDBJ whole genome shotgun (WGS) entry which is preliminary data.</text>
</comment>
<accession>A0ABW4VPZ6</accession>
<dbReference type="EMBL" id="JBHUHR010000045">
    <property type="protein sequence ID" value="MFD2036739.1"/>
    <property type="molecule type" value="Genomic_DNA"/>
</dbReference>
<feature type="domain" description="Rubredoxin-like" evidence="6">
    <location>
        <begin position="434"/>
        <end position="485"/>
    </location>
</feature>
<dbReference type="PANTHER" id="PTHR47627:SF1">
    <property type="entry name" value="RUBREDOXIN-1-RELATED"/>
    <property type="match status" value="1"/>
</dbReference>
<dbReference type="PROSITE" id="PS50903">
    <property type="entry name" value="RUBREDOXIN_LIKE"/>
    <property type="match status" value="1"/>
</dbReference>
<dbReference type="Pfam" id="PF00301">
    <property type="entry name" value="Rubredoxin"/>
    <property type="match status" value="1"/>
</dbReference>
<name>A0ABW4VPZ6_9BACT</name>
<comment type="cofactor">
    <cofactor evidence="1">
        <name>Fe(3+)</name>
        <dbReference type="ChEBI" id="CHEBI:29034"/>
    </cofactor>
</comment>
<evidence type="ECO:0000256" key="5">
    <source>
        <dbReference type="ARBA" id="ARBA00023004"/>
    </source>
</evidence>
<evidence type="ECO:0000256" key="3">
    <source>
        <dbReference type="ARBA" id="ARBA00022723"/>
    </source>
</evidence>
<dbReference type="Pfam" id="PF03460">
    <property type="entry name" value="NIR_SIR_ferr"/>
    <property type="match status" value="1"/>
</dbReference>
<dbReference type="PANTHER" id="PTHR47627">
    <property type="entry name" value="RUBREDOXIN"/>
    <property type="match status" value="1"/>
</dbReference>
<keyword evidence="2" id="KW-0813">Transport</keyword>
<keyword evidence="4" id="KW-0249">Electron transport</keyword>
<dbReference type="InterPro" id="IPR036136">
    <property type="entry name" value="Nit/Sulf_reduc_fer-like_dom_sf"/>
</dbReference>
<gene>
    <name evidence="7" type="ORF">ACFSKL_18185</name>
</gene>
<keyword evidence="8" id="KW-1185">Reference proteome</keyword>
<keyword evidence="3" id="KW-0479">Metal-binding</keyword>
<reference evidence="8" key="1">
    <citation type="journal article" date="2019" name="Int. J. Syst. Evol. Microbiol.">
        <title>The Global Catalogue of Microorganisms (GCM) 10K type strain sequencing project: providing services to taxonomists for standard genome sequencing and annotation.</title>
        <authorList>
            <consortium name="The Broad Institute Genomics Platform"/>
            <consortium name="The Broad Institute Genome Sequencing Center for Infectious Disease"/>
            <person name="Wu L."/>
            <person name="Ma J."/>
        </authorList>
    </citation>
    <scope>NUCLEOTIDE SEQUENCE [LARGE SCALE GENOMIC DNA]</scope>
    <source>
        <strain evidence="8">CGMCC 1.15180</strain>
    </source>
</reference>
<dbReference type="CDD" id="cd00730">
    <property type="entry name" value="rubredoxin"/>
    <property type="match status" value="1"/>
</dbReference>
<evidence type="ECO:0000256" key="4">
    <source>
        <dbReference type="ARBA" id="ARBA00022982"/>
    </source>
</evidence>
<evidence type="ECO:0000313" key="8">
    <source>
        <dbReference type="Proteomes" id="UP001597361"/>
    </source>
</evidence>
<dbReference type="InterPro" id="IPR005117">
    <property type="entry name" value="NiRdtase/SiRdtase_haem-b_fer"/>
</dbReference>